<keyword evidence="5" id="KW-0238">DNA-binding</keyword>
<keyword evidence="4" id="KW-0132">Cell division</keyword>
<name>A0A9J6PAG7_9CLOT</name>
<dbReference type="InterPro" id="IPR004437">
    <property type="entry name" value="ParB/RepB/Spo0J"/>
</dbReference>
<comment type="similarity">
    <text evidence="2">Belongs to the ParB family.</text>
</comment>
<dbReference type="RefSeq" id="WP_250861505.1">
    <property type="nucleotide sequence ID" value="NZ_JAGSOJ010000005.1"/>
</dbReference>
<keyword evidence="7" id="KW-0131">Cell cycle</keyword>
<dbReference type="AlphaFoldDB" id="A0A9J6PAG7"/>
<dbReference type="PANTHER" id="PTHR33375">
    <property type="entry name" value="CHROMOSOME-PARTITIONING PROTEIN PARB-RELATED"/>
    <property type="match status" value="1"/>
</dbReference>
<dbReference type="GO" id="GO:0045881">
    <property type="term" value="P:positive regulation of sporulation resulting in formation of a cellular spore"/>
    <property type="evidence" value="ECO:0007669"/>
    <property type="project" value="TreeGrafter"/>
</dbReference>
<keyword evidence="10" id="KW-1185">Reference proteome</keyword>
<dbReference type="NCBIfam" id="TIGR04285">
    <property type="entry name" value="nucleoid_noc"/>
    <property type="match status" value="1"/>
</dbReference>
<reference evidence="9" key="2">
    <citation type="submission" date="2021-04" db="EMBL/GenBank/DDBJ databases">
        <authorList>
            <person name="Dong X."/>
        </authorList>
    </citation>
    <scope>NUCLEOTIDE SEQUENCE</scope>
    <source>
        <strain evidence="9">ZWT</strain>
    </source>
</reference>
<evidence type="ECO:0000259" key="8">
    <source>
        <dbReference type="SMART" id="SM00470"/>
    </source>
</evidence>
<dbReference type="InterPro" id="IPR036086">
    <property type="entry name" value="ParB/Sulfiredoxin_sf"/>
</dbReference>
<evidence type="ECO:0000256" key="3">
    <source>
        <dbReference type="ARBA" id="ARBA00022490"/>
    </source>
</evidence>
<dbReference type="NCBIfam" id="TIGR00180">
    <property type="entry name" value="parB_part"/>
    <property type="match status" value="1"/>
</dbReference>
<evidence type="ECO:0000313" key="9">
    <source>
        <dbReference type="EMBL" id="MCM1992349.1"/>
    </source>
</evidence>
<dbReference type="Pfam" id="PF17762">
    <property type="entry name" value="HTH_ParB"/>
    <property type="match status" value="1"/>
</dbReference>
<dbReference type="FunFam" id="3.90.1530.30:FF:000001">
    <property type="entry name" value="Chromosome partitioning protein ParB"/>
    <property type="match status" value="1"/>
</dbReference>
<dbReference type="GO" id="GO:0003677">
    <property type="term" value="F:DNA binding"/>
    <property type="evidence" value="ECO:0007669"/>
    <property type="project" value="UniProtKB-KW"/>
</dbReference>
<dbReference type="InterPro" id="IPR041468">
    <property type="entry name" value="HTH_ParB/Spo0J"/>
</dbReference>
<dbReference type="PANTHER" id="PTHR33375:SF8">
    <property type="entry name" value="NUCLEOID OCCLUSION PROTEIN"/>
    <property type="match status" value="1"/>
</dbReference>
<evidence type="ECO:0000256" key="1">
    <source>
        <dbReference type="ARBA" id="ARBA00004453"/>
    </source>
</evidence>
<organism evidence="9 10">
    <name type="scientific">Oceanirhabdus seepicola</name>
    <dbReference type="NCBI Taxonomy" id="2828781"/>
    <lineage>
        <taxon>Bacteria</taxon>
        <taxon>Bacillati</taxon>
        <taxon>Bacillota</taxon>
        <taxon>Clostridia</taxon>
        <taxon>Eubacteriales</taxon>
        <taxon>Clostridiaceae</taxon>
        <taxon>Oceanirhabdus</taxon>
    </lineage>
</organism>
<dbReference type="SUPFAM" id="SSF109709">
    <property type="entry name" value="KorB DNA-binding domain-like"/>
    <property type="match status" value="1"/>
</dbReference>
<dbReference type="GO" id="GO:0009295">
    <property type="term" value="C:nucleoid"/>
    <property type="evidence" value="ECO:0007669"/>
    <property type="project" value="UniProtKB-SubCell"/>
</dbReference>
<evidence type="ECO:0000256" key="2">
    <source>
        <dbReference type="ARBA" id="ARBA00006295"/>
    </source>
</evidence>
<sequence>MDKSVSYVKVEKIIPNRSQPRQIFKDDALNELAQSIGTYGIIQPISLRKIDESTFEIVAGERRFRAAKLLGLEEVPSIIVDLDEKDSAIVALLENVQREDLNFMEEAEAYSKLLKEYNYTQGQLAEVIGKKQSTIANKLRILKLPEMVRSMLIENQLTERHGRALLKLPNEELQLEVLKKVIDKELNVKNTEELIKLELHKLENAEIAADGKKKIKGIFSPRIYMNTIKQTFDKFGVSASYRSKELEDSIEIVVKIPKK</sequence>
<feature type="domain" description="ParB-like N-terminal" evidence="8">
    <location>
        <begin position="6"/>
        <end position="96"/>
    </location>
</feature>
<dbReference type="Gene3D" id="1.10.10.2830">
    <property type="match status" value="1"/>
</dbReference>
<comment type="subcellular location">
    <subcellularLocation>
        <location evidence="1">Cytoplasm</location>
        <location evidence="1">Nucleoid</location>
    </subcellularLocation>
</comment>
<evidence type="ECO:0000256" key="4">
    <source>
        <dbReference type="ARBA" id="ARBA00022618"/>
    </source>
</evidence>
<proteinExistence type="inferred from homology"/>
<evidence type="ECO:0000313" key="10">
    <source>
        <dbReference type="Proteomes" id="UP001056429"/>
    </source>
</evidence>
<dbReference type="Gene3D" id="3.90.1530.30">
    <property type="match status" value="1"/>
</dbReference>
<evidence type="ECO:0000256" key="6">
    <source>
        <dbReference type="ARBA" id="ARBA00023210"/>
    </source>
</evidence>
<dbReference type="CDD" id="cd16393">
    <property type="entry name" value="SPO0J_N"/>
    <property type="match status" value="1"/>
</dbReference>
<reference evidence="9" key="1">
    <citation type="journal article" date="2021" name="mSystems">
        <title>Bacteria and Archaea Synergistically Convert Glycine Betaine to Biogenic Methane in the Formosa Cold Seep of the South China Sea.</title>
        <authorList>
            <person name="Li L."/>
            <person name="Zhang W."/>
            <person name="Zhang S."/>
            <person name="Song L."/>
            <person name="Sun Q."/>
            <person name="Zhang H."/>
            <person name="Xiang H."/>
            <person name="Dong X."/>
        </authorList>
    </citation>
    <scope>NUCLEOTIDE SEQUENCE</scope>
    <source>
        <strain evidence="9">ZWT</strain>
    </source>
</reference>
<gene>
    <name evidence="9" type="primary">noc</name>
    <name evidence="9" type="ORF">KDK92_21760</name>
</gene>
<dbReference type="SMART" id="SM00470">
    <property type="entry name" value="ParB"/>
    <property type="match status" value="1"/>
</dbReference>
<keyword evidence="6" id="KW-0717">Septation</keyword>
<dbReference type="Pfam" id="PF02195">
    <property type="entry name" value="ParB_N"/>
    <property type="match status" value="1"/>
</dbReference>
<accession>A0A9J6PAG7</accession>
<dbReference type="InterPro" id="IPR050336">
    <property type="entry name" value="Chromosome_partition/occlusion"/>
</dbReference>
<dbReference type="GO" id="GO:0000917">
    <property type="term" value="P:division septum assembly"/>
    <property type="evidence" value="ECO:0007669"/>
    <property type="project" value="UniProtKB-KW"/>
</dbReference>
<evidence type="ECO:0000256" key="7">
    <source>
        <dbReference type="ARBA" id="ARBA00023306"/>
    </source>
</evidence>
<dbReference type="InterPro" id="IPR023705">
    <property type="entry name" value="Nucleoid_occlusion_protein"/>
</dbReference>
<dbReference type="InterPro" id="IPR003115">
    <property type="entry name" value="ParB_N"/>
</dbReference>
<dbReference type="SUPFAM" id="SSF110849">
    <property type="entry name" value="ParB/Sulfiredoxin"/>
    <property type="match status" value="1"/>
</dbReference>
<protein>
    <submittedName>
        <fullName evidence="9">Nucleoid occlusion protein</fullName>
    </submittedName>
</protein>
<dbReference type="GO" id="GO:0005694">
    <property type="term" value="C:chromosome"/>
    <property type="evidence" value="ECO:0007669"/>
    <property type="project" value="TreeGrafter"/>
</dbReference>
<dbReference type="Proteomes" id="UP001056429">
    <property type="component" value="Unassembled WGS sequence"/>
</dbReference>
<dbReference type="FunFam" id="1.10.10.2830:FF:000001">
    <property type="entry name" value="Chromosome partitioning protein ParB"/>
    <property type="match status" value="1"/>
</dbReference>
<dbReference type="EMBL" id="JAGSOJ010000005">
    <property type="protein sequence ID" value="MCM1992349.1"/>
    <property type="molecule type" value="Genomic_DNA"/>
</dbReference>
<evidence type="ECO:0000256" key="5">
    <source>
        <dbReference type="ARBA" id="ARBA00023125"/>
    </source>
</evidence>
<keyword evidence="3" id="KW-0963">Cytoplasm</keyword>
<comment type="caution">
    <text evidence="9">The sequence shown here is derived from an EMBL/GenBank/DDBJ whole genome shotgun (WGS) entry which is preliminary data.</text>
</comment>
<dbReference type="GO" id="GO:0007059">
    <property type="term" value="P:chromosome segregation"/>
    <property type="evidence" value="ECO:0007669"/>
    <property type="project" value="TreeGrafter"/>
</dbReference>